<evidence type="ECO:0000256" key="1">
    <source>
        <dbReference type="ARBA" id="ARBA00022737"/>
    </source>
</evidence>
<dbReference type="Pfam" id="PF20148">
    <property type="entry name" value="DUF6531"/>
    <property type="match status" value="1"/>
</dbReference>
<evidence type="ECO:0000259" key="4">
    <source>
        <dbReference type="Pfam" id="PF25023"/>
    </source>
</evidence>
<keyword evidence="2" id="KW-0732">Signal</keyword>
<sequence length="1869" mass="200631">MRSCAFSCGRLMLAFVLAIASFVSAFLIPTEPVRAAPGVVTLSCTPPAADPEIAELARALNYNLSQIYEYIYYNIEFSPTFGLKKGALQTLLDKRGNNADQNQLFVTLLRQSCITSNFRYGNANLSGAAVSNLLGVDNDAALIDQALGNGSIPNCIRMTVGGACVTSGLNPAQVTLTMLNTEATVGTTTYRLDPSFKSFQYYQPIDVAAAMGYDRSAFLTAATAGSSTISGLPAGVTSLKNVNKTNISTQLNTYTATLASYIGANHATASMAEIFGGRVITNTNYGSTFDPLTSTCSEISACGPATNSLRTAITVAISDNGTSPTVTKTYFTDEIAGKRLTLTYSSSKQPILKLDGTTVGTGTATAAASQTITFTVSMPYATLFNNYSVTGRVSVGTTYAYVLVLSAGEIGRDAVTRFQRKVSAAVASGAASTSEEVMGGNLASISAAFFAQAYESSRVADTLFNIARTAHADMGIVGWNSGAYIDIRASLGSSNKKKASVSDATWAGLFYAAATRIATLESSTVKQMQSVEAVSTPRMFDYTNGAGAGFIEANDSNWLSVVRPLLSGWATADLNNIDAFFAAPSSGVRTLVIPQNGSRTVNAWVGNGYYQKEEVYSGSTYVSSAYSARIAGGYKGGYSSVQTSLRNSFAASALTNQTQFRPPSSLDPIDLLSGSFYYDHDDIFVGSRAFPFGLTVSRNYDSGRRTSKTALGYGWRHNFMLSAYRDSDPYEAFGDRNPLAAVTTVAASYVIGDVHSSTTTPEITRAVTASLTASWLMDQLVDNAVTVETNEGTRRFVRIPTASGTFTYVPPPGDGSTLTLPATGNAAVITDKNGIVTTFDTDGFIASWKDKNNNTVTFTYAGSGTSKRLSTVANGMGRTLTFSYNSSNQLTGITDGTRTVNYTYDSAGNLATFKNALTATTTYDYTAGLGLLTKVFNPAFSASPFVTNAYDPSGKILTQTDALNNVWYYMFANGFRGQEVDPLGNTRVLYYDRNGNLTDDIDQAGGHYIYKYDGVGRRIRAIRPLGNYTSYTYDAKSNVLNQTKTPIPGSLDPLTGLPMAPITESWTYTALSKPDTYTDPRGGVTTYTYDSNGNQLTVTQPAVSKPGVSGTVQPVTTTTYNARGLPLTITDPESRVTAFTYNTTNFNLLTKVEDSGTGRLNLTTTYTYDTVGNQITVKDAKNNTTTNGYDNERRLTQITPPSPFAASLTQYVYDTNGNRTEVKQATGISGSPWLSTTTAYNAANKPTVVTKPDSSTSTTAYDVVGRVSTVTSSSGRQVLTAYDAVSRITQITDQVSGTLDPSITANLGPVVRETRTYFQGGLLATLKDGKNNTLTYQYDGFERQARINYPDIATVPADYEFLVYDKADNLLAFQRRGGSQIWYTYDALNRRLSKAPTSAATISYGYDYSGRILAATNGSSSSSSLTFGYDTAGRQTSEVSGLFSTSSFVLDANGNRTRLTLPTSVGTANVFSYEFDNLNRLSNVYNGTVSAANRVVGYTYDTVGRRSASSYGPSSAPVSSTSATFNAVSLPATINYTWNGSTLGLTYAYNADQQRKSLTATDDTFLPSGLAALTKSYTSNVLNQYSAVSGTTHTYDSRGNLTSDGTWSFGYNTENQLATATGSGQTITFAYDALGRRFLKHVTVGSTTTTTGWLSVGDQEMAEYTGVGTISINRRFAYGVGLDEPIASFSTANVPTYQFGDALGSVIALTNSVGQVVEKHAYTAYGMEKVTGTNTAAYRFVGRRMDLETGLYYNRARFYSPSLGRFLQPDPIGTDDDINLYAYVKNDPVNLVDPSGANSQSYQTAGSPIRGEPWGMYWNGYDTLRIFDGAGNAWYDIDYGHHGRPYEYHMWENGVRQPGVVFSGQGWRR</sequence>
<dbReference type="Gene3D" id="2.180.10.10">
    <property type="entry name" value="RHS repeat-associated core"/>
    <property type="match status" value="3"/>
</dbReference>
<dbReference type="NCBIfam" id="TIGR01643">
    <property type="entry name" value="YD_repeat_2x"/>
    <property type="match status" value="3"/>
</dbReference>
<reference evidence="5 6" key="1">
    <citation type="submission" date="2016-01" db="EMBL/GenBank/DDBJ databases">
        <authorList>
            <person name="Oliw E.H."/>
        </authorList>
    </citation>
    <scope>NUCLEOTIDE SEQUENCE [LARGE SCALE GENOMIC DNA]</scope>
    <source>
        <strain evidence="5 6">Zutra 3-1</strain>
    </source>
</reference>
<evidence type="ECO:0000313" key="6">
    <source>
        <dbReference type="Proteomes" id="UP000191987"/>
    </source>
</evidence>
<dbReference type="PRINTS" id="PR00394">
    <property type="entry name" value="RHSPROTEIN"/>
</dbReference>
<evidence type="ECO:0000256" key="2">
    <source>
        <dbReference type="SAM" id="SignalP"/>
    </source>
</evidence>
<feature type="domain" description="DUF6531" evidence="3">
    <location>
        <begin position="667"/>
        <end position="727"/>
    </location>
</feature>
<feature type="domain" description="Teneurin-like YD-shell" evidence="4">
    <location>
        <begin position="987"/>
        <end position="1292"/>
    </location>
</feature>
<dbReference type="NCBIfam" id="TIGR03696">
    <property type="entry name" value="Rhs_assc_core"/>
    <property type="match status" value="1"/>
</dbReference>
<dbReference type="Proteomes" id="UP000191987">
    <property type="component" value="Unassembled WGS sequence"/>
</dbReference>
<evidence type="ECO:0000259" key="3">
    <source>
        <dbReference type="Pfam" id="PF20148"/>
    </source>
</evidence>
<dbReference type="InterPro" id="IPR022385">
    <property type="entry name" value="Rhs_assc_core"/>
</dbReference>
<dbReference type="InterPro" id="IPR045351">
    <property type="entry name" value="DUF6531"/>
</dbReference>
<feature type="domain" description="Teneurin-like YD-shell" evidence="4">
    <location>
        <begin position="836"/>
        <end position="958"/>
    </location>
</feature>
<proteinExistence type="predicted"/>
<feature type="domain" description="Teneurin-like YD-shell" evidence="4">
    <location>
        <begin position="1546"/>
        <end position="1789"/>
    </location>
</feature>
<protein>
    <submittedName>
        <fullName evidence="5">Putative Rhs family protein</fullName>
    </submittedName>
</protein>
<dbReference type="Pfam" id="PF25023">
    <property type="entry name" value="TEN_YD-shell"/>
    <property type="match status" value="3"/>
</dbReference>
<name>A0A1S7RM26_9HYPH</name>
<feature type="chain" id="PRO_5012616688" evidence="2">
    <location>
        <begin position="26"/>
        <end position="1869"/>
    </location>
</feature>
<feature type="signal peptide" evidence="2">
    <location>
        <begin position="1"/>
        <end position="25"/>
    </location>
</feature>
<dbReference type="InterPro" id="IPR006530">
    <property type="entry name" value="YD"/>
</dbReference>
<dbReference type="PANTHER" id="PTHR32305:SF15">
    <property type="entry name" value="PROTEIN RHSA-RELATED"/>
    <property type="match status" value="1"/>
</dbReference>
<keyword evidence="1" id="KW-0677">Repeat</keyword>
<dbReference type="EMBL" id="FBWG01000038">
    <property type="protein sequence ID" value="CUX54482.1"/>
    <property type="molecule type" value="Genomic_DNA"/>
</dbReference>
<organism evidence="5 6">
    <name type="scientific">Agrobacterium deltaense Zutra 3/1</name>
    <dbReference type="NCBI Taxonomy" id="1183427"/>
    <lineage>
        <taxon>Bacteria</taxon>
        <taxon>Pseudomonadati</taxon>
        <taxon>Pseudomonadota</taxon>
        <taxon>Alphaproteobacteria</taxon>
        <taxon>Hyphomicrobiales</taxon>
        <taxon>Rhizobiaceae</taxon>
        <taxon>Rhizobium/Agrobacterium group</taxon>
        <taxon>Agrobacterium</taxon>
    </lineage>
</organism>
<accession>A0A1S7RM26</accession>
<gene>
    <name evidence="5" type="ORF">AGR7C_Lc20133</name>
</gene>
<dbReference type="InterPro" id="IPR056823">
    <property type="entry name" value="TEN-like_YD-shell"/>
</dbReference>
<dbReference type="InterPro" id="IPR050708">
    <property type="entry name" value="T6SS_VgrG/RHS"/>
</dbReference>
<dbReference type="PANTHER" id="PTHR32305">
    <property type="match status" value="1"/>
</dbReference>
<evidence type="ECO:0000313" key="5">
    <source>
        <dbReference type="EMBL" id="CUX54482.1"/>
    </source>
</evidence>